<evidence type="ECO:0000256" key="1">
    <source>
        <dbReference type="SAM" id="MobiDB-lite"/>
    </source>
</evidence>
<feature type="transmembrane region" description="Helical" evidence="2">
    <location>
        <begin position="140"/>
        <end position="161"/>
    </location>
</feature>
<keyword evidence="2" id="KW-0812">Transmembrane</keyword>
<protein>
    <submittedName>
        <fullName evidence="3">Uncharacterized protein</fullName>
    </submittedName>
</protein>
<reference evidence="3" key="1">
    <citation type="submission" date="2021-01" db="EMBL/GenBank/DDBJ databases">
        <authorList>
            <person name="Corre E."/>
            <person name="Pelletier E."/>
            <person name="Niang G."/>
            <person name="Scheremetjew M."/>
            <person name="Finn R."/>
            <person name="Kale V."/>
            <person name="Holt S."/>
            <person name="Cochrane G."/>
            <person name="Meng A."/>
            <person name="Brown T."/>
            <person name="Cohen L."/>
        </authorList>
    </citation>
    <scope>NUCLEOTIDE SEQUENCE</scope>
    <source>
        <strain evidence="3">CCMP1594</strain>
    </source>
</reference>
<feature type="transmembrane region" description="Helical" evidence="2">
    <location>
        <begin position="245"/>
        <end position="269"/>
    </location>
</feature>
<keyword evidence="2" id="KW-0472">Membrane</keyword>
<evidence type="ECO:0000313" key="3">
    <source>
        <dbReference type="EMBL" id="CAE0839575.1"/>
    </source>
</evidence>
<feature type="region of interest" description="Disordered" evidence="1">
    <location>
        <begin position="348"/>
        <end position="379"/>
    </location>
</feature>
<feature type="transmembrane region" description="Helical" evidence="2">
    <location>
        <begin position="110"/>
        <end position="128"/>
    </location>
</feature>
<proteinExistence type="predicted"/>
<dbReference type="EMBL" id="HBJA01148004">
    <property type="protein sequence ID" value="CAE0839575.1"/>
    <property type="molecule type" value="Transcribed_RNA"/>
</dbReference>
<feature type="transmembrane region" description="Helical" evidence="2">
    <location>
        <begin position="205"/>
        <end position="224"/>
    </location>
</feature>
<dbReference type="AlphaFoldDB" id="A0A7S4GKC9"/>
<organism evidence="3">
    <name type="scientific">Eutreptiella gymnastica</name>
    <dbReference type="NCBI Taxonomy" id="73025"/>
    <lineage>
        <taxon>Eukaryota</taxon>
        <taxon>Discoba</taxon>
        <taxon>Euglenozoa</taxon>
        <taxon>Euglenida</taxon>
        <taxon>Spirocuta</taxon>
        <taxon>Euglenophyceae</taxon>
        <taxon>Eutreptiales</taxon>
        <taxon>Eutreptiaceae</taxon>
        <taxon>Eutreptiella</taxon>
    </lineage>
</organism>
<feature type="compositionally biased region" description="Basic and acidic residues" evidence="1">
    <location>
        <begin position="370"/>
        <end position="379"/>
    </location>
</feature>
<feature type="transmembrane region" description="Helical" evidence="2">
    <location>
        <begin position="50"/>
        <end position="69"/>
    </location>
</feature>
<evidence type="ECO:0000256" key="2">
    <source>
        <dbReference type="SAM" id="Phobius"/>
    </source>
</evidence>
<sequence length="394" mass="43105">MIVFSHPAVKCTLLAATVNGLVRASLVGLSRRNALLPLDNDAETKSIRSWALGAIVGQLILLPWLVLFSNVPLQEALLTDLSISPLFLPAYIIIAFPTGQHWATRHVPHMLSGLAIVIAVLSFIVVLVPKAVVRTAGESAIVAAFGYLAFLQFLFSMRHGVAALILTREMAAHGRERTCGELFPWLQLVLGNLLAVVYLGTAMQWFAVNFWLMCSLSIIGSPSYPNAISIQYANREVVERYTKRYFIVIGVVFFMMLFSPAGALAWAVASQIWWIHTADWQSLDLLEQSHPTPQAPSGFRQQPADSMIARWAQNLATLSSGPRGHVLGVCPAQPDYGTIPVPSPSPLAQAESIAQRDSAIGTLTPAQADPRQRELRAKAAEERIRRLQEGQDSV</sequence>
<keyword evidence="2" id="KW-1133">Transmembrane helix</keyword>
<accession>A0A7S4GKC9</accession>
<feature type="transmembrane region" description="Helical" evidence="2">
    <location>
        <begin position="182"/>
        <end position="199"/>
    </location>
</feature>
<name>A0A7S4GKC9_9EUGL</name>
<feature type="transmembrane region" description="Helical" evidence="2">
    <location>
        <begin position="81"/>
        <end position="98"/>
    </location>
</feature>
<gene>
    <name evidence="3" type="ORF">EGYM00163_LOCUS50947</name>
</gene>